<accession>A0AAV5RX08</accession>
<comment type="subcellular location">
    <subcellularLocation>
        <location evidence="1">Nucleus</location>
    </subcellularLocation>
</comment>
<feature type="compositionally biased region" description="Acidic residues" evidence="6">
    <location>
        <begin position="1"/>
        <end position="10"/>
    </location>
</feature>
<dbReference type="InterPro" id="IPR007854">
    <property type="entry name" value="Fip1_dom"/>
</dbReference>
<gene>
    <name evidence="8" type="ORF">DAKH74_022630</name>
</gene>
<name>A0AAV5RX08_MAUHU</name>
<dbReference type="GO" id="GO:0005847">
    <property type="term" value="C:mRNA cleavage and polyadenylation specificity factor complex"/>
    <property type="evidence" value="ECO:0007669"/>
    <property type="project" value="TreeGrafter"/>
</dbReference>
<feature type="region of interest" description="Disordered" evidence="6">
    <location>
        <begin position="307"/>
        <end position="326"/>
    </location>
</feature>
<dbReference type="Proteomes" id="UP001377567">
    <property type="component" value="Unassembled WGS sequence"/>
</dbReference>
<protein>
    <recommendedName>
        <fullName evidence="3">Pre-mRNA polyadenylation factor FIP1</fullName>
    </recommendedName>
</protein>
<keyword evidence="5" id="KW-0539">Nucleus</keyword>
<dbReference type="InterPro" id="IPR051187">
    <property type="entry name" value="Pre-mRNA_3'-end_processing_reg"/>
</dbReference>
<keyword evidence="9" id="KW-1185">Reference proteome</keyword>
<reference evidence="8 9" key="1">
    <citation type="journal article" date="2023" name="Elife">
        <title>Identification of key yeast species and microbe-microbe interactions impacting larval growth of Drosophila in the wild.</title>
        <authorList>
            <person name="Mure A."/>
            <person name="Sugiura Y."/>
            <person name="Maeda R."/>
            <person name="Honda K."/>
            <person name="Sakurai N."/>
            <person name="Takahashi Y."/>
            <person name="Watada M."/>
            <person name="Katoh T."/>
            <person name="Gotoh A."/>
            <person name="Gotoh Y."/>
            <person name="Taniguchi I."/>
            <person name="Nakamura K."/>
            <person name="Hayashi T."/>
            <person name="Katayama T."/>
            <person name="Uemura T."/>
            <person name="Hattori Y."/>
        </authorList>
    </citation>
    <scope>NUCLEOTIDE SEQUENCE [LARGE SCALE GENOMIC DNA]</scope>
    <source>
        <strain evidence="8 9">KH-74</strain>
    </source>
</reference>
<feature type="compositionally biased region" description="Polar residues" evidence="6">
    <location>
        <begin position="127"/>
        <end position="138"/>
    </location>
</feature>
<sequence>MNISDEDEDDKFLYGSDEEHTEIKPETSLPESQKRDIDEVETSAEAESASKKQKVEETSPTLTTTTDSPEDNSEYSDSESDSDVEIIVSRGSNTSRLDAKSIIFSSTHTPGVIPTGPAAVPAAPSGDSISIASDSTNQIKKDESASAGTTTEGESETKPGTAQDMAPGSLDLDKDGLFDGEPMTQIDPEVLKEKPWRKQGVDISDYFNYGFNEYTWMEYLNRQEKRRQEFNPRKILMGLMSLQQKGKIDPITGQNKSMSSNMPAAMFPAAMDPSMNRGNGRNAGGNAPPMMNPFPMFGGFPPFMPGMMPNMNQQQGKGKNQQPPKK</sequence>
<dbReference type="GO" id="GO:0006397">
    <property type="term" value="P:mRNA processing"/>
    <property type="evidence" value="ECO:0007669"/>
    <property type="project" value="UniProtKB-KW"/>
</dbReference>
<evidence type="ECO:0000313" key="9">
    <source>
        <dbReference type="Proteomes" id="UP001377567"/>
    </source>
</evidence>
<comment type="similarity">
    <text evidence="2">Belongs to the FIP1 family.</text>
</comment>
<comment type="caution">
    <text evidence="8">The sequence shown here is derived from an EMBL/GenBank/DDBJ whole genome shotgun (WGS) entry which is preliminary data.</text>
</comment>
<feature type="compositionally biased region" description="Low complexity" evidence="6">
    <location>
        <begin position="58"/>
        <end position="67"/>
    </location>
</feature>
<evidence type="ECO:0000256" key="6">
    <source>
        <dbReference type="SAM" id="MobiDB-lite"/>
    </source>
</evidence>
<evidence type="ECO:0000256" key="2">
    <source>
        <dbReference type="ARBA" id="ARBA00007459"/>
    </source>
</evidence>
<dbReference type="AlphaFoldDB" id="A0AAV5RX08"/>
<evidence type="ECO:0000256" key="1">
    <source>
        <dbReference type="ARBA" id="ARBA00004123"/>
    </source>
</evidence>
<dbReference type="EMBL" id="BTGD01000005">
    <property type="protein sequence ID" value="GMM55647.1"/>
    <property type="molecule type" value="Genomic_DNA"/>
</dbReference>
<dbReference type="PANTHER" id="PTHR13484:SF0">
    <property type="entry name" value="PRE-MRNA 3'-END-PROCESSING FACTOR FIP1"/>
    <property type="match status" value="1"/>
</dbReference>
<evidence type="ECO:0000259" key="7">
    <source>
        <dbReference type="Pfam" id="PF05182"/>
    </source>
</evidence>
<feature type="compositionally biased region" description="Basic and acidic residues" evidence="6">
    <location>
        <begin position="48"/>
        <end position="57"/>
    </location>
</feature>
<evidence type="ECO:0000256" key="5">
    <source>
        <dbReference type="ARBA" id="ARBA00023242"/>
    </source>
</evidence>
<evidence type="ECO:0000313" key="8">
    <source>
        <dbReference type="EMBL" id="GMM55647.1"/>
    </source>
</evidence>
<dbReference type="Pfam" id="PF05182">
    <property type="entry name" value="Fip1"/>
    <property type="match status" value="1"/>
</dbReference>
<proteinExistence type="inferred from homology"/>
<feature type="region of interest" description="Disordered" evidence="6">
    <location>
        <begin position="1"/>
        <end position="170"/>
    </location>
</feature>
<organism evidence="8 9">
    <name type="scientific">Maudiozyma humilis</name>
    <name type="common">Sour dough yeast</name>
    <name type="synonym">Kazachstania humilis</name>
    <dbReference type="NCBI Taxonomy" id="51915"/>
    <lineage>
        <taxon>Eukaryota</taxon>
        <taxon>Fungi</taxon>
        <taxon>Dikarya</taxon>
        <taxon>Ascomycota</taxon>
        <taxon>Saccharomycotina</taxon>
        <taxon>Saccharomycetes</taxon>
        <taxon>Saccharomycetales</taxon>
        <taxon>Saccharomycetaceae</taxon>
        <taxon>Maudiozyma</taxon>
    </lineage>
</organism>
<evidence type="ECO:0000256" key="3">
    <source>
        <dbReference type="ARBA" id="ARBA00017404"/>
    </source>
</evidence>
<keyword evidence="4" id="KW-0507">mRNA processing</keyword>
<feature type="domain" description="Pre-mRNA polyadenylation factor Fip1" evidence="7">
    <location>
        <begin position="186"/>
        <end position="226"/>
    </location>
</feature>
<feature type="compositionally biased region" description="Acidic residues" evidence="6">
    <location>
        <begin position="68"/>
        <end position="84"/>
    </location>
</feature>
<evidence type="ECO:0000256" key="4">
    <source>
        <dbReference type="ARBA" id="ARBA00022664"/>
    </source>
</evidence>
<dbReference type="PANTHER" id="PTHR13484">
    <property type="entry name" value="FIP1-LIKE 1 PROTEIN"/>
    <property type="match status" value="1"/>
</dbReference>